<evidence type="ECO:0000256" key="4">
    <source>
        <dbReference type="ARBA" id="ARBA00022741"/>
    </source>
</evidence>
<feature type="site" description="Interaction with tRNA" evidence="9">
    <location>
        <position position="143"/>
    </location>
</feature>
<dbReference type="SUPFAM" id="SSF52402">
    <property type="entry name" value="Adenine nucleotide alpha hydrolases-like"/>
    <property type="match status" value="1"/>
</dbReference>
<keyword evidence="3 9" id="KW-0819">tRNA processing</keyword>
<evidence type="ECO:0000256" key="8">
    <source>
        <dbReference type="ARBA" id="ARBA00051542"/>
    </source>
</evidence>
<evidence type="ECO:0000256" key="1">
    <source>
        <dbReference type="ARBA" id="ARBA00022555"/>
    </source>
</evidence>
<dbReference type="GO" id="GO:0000049">
    <property type="term" value="F:tRNA binding"/>
    <property type="evidence" value="ECO:0007669"/>
    <property type="project" value="UniProtKB-KW"/>
</dbReference>
<dbReference type="OrthoDB" id="9800696at2"/>
<comment type="catalytic activity">
    <reaction evidence="8 9">
        <text>S-sulfanyl-L-cysteinyl-[protein] + uridine(34) in tRNA + AH2 + ATP = 2-thiouridine(34) in tRNA + L-cysteinyl-[protein] + A + AMP + diphosphate + H(+)</text>
        <dbReference type="Rhea" id="RHEA:47032"/>
        <dbReference type="Rhea" id="RHEA-COMP:10131"/>
        <dbReference type="Rhea" id="RHEA-COMP:11726"/>
        <dbReference type="Rhea" id="RHEA-COMP:11727"/>
        <dbReference type="Rhea" id="RHEA-COMP:11728"/>
        <dbReference type="ChEBI" id="CHEBI:13193"/>
        <dbReference type="ChEBI" id="CHEBI:15378"/>
        <dbReference type="ChEBI" id="CHEBI:17499"/>
        <dbReference type="ChEBI" id="CHEBI:29950"/>
        <dbReference type="ChEBI" id="CHEBI:30616"/>
        <dbReference type="ChEBI" id="CHEBI:33019"/>
        <dbReference type="ChEBI" id="CHEBI:61963"/>
        <dbReference type="ChEBI" id="CHEBI:65315"/>
        <dbReference type="ChEBI" id="CHEBI:87170"/>
        <dbReference type="ChEBI" id="CHEBI:456215"/>
        <dbReference type="EC" id="2.8.1.13"/>
    </reaction>
</comment>
<dbReference type="NCBIfam" id="NF001138">
    <property type="entry name" value="PRK00143.1"/>
    <property type="match status" value="1"/>
</dbReference>
<dbReference type="Proteomes" id="UP000320314">
    <property type="component" value="Unassembled WGS sequence"/>
</dbReference>
<comment type="similarity">
    <text evidence="9">Belongs to the MnmA/TRMU family.</text>
</comment>
<dbReference type="InterPro" id="IPR014729">
    <property type="entry name" value="Rossmann-like_a/b/a_fold"/>
</dbReference>
<comment type="function">
    <text evidence="9">Catalyzes the 2-thiolation of uridine at the wobble position (U34) of tRNA, leading to the formation of s(2)U34.</text>
</comment>
<feature type="domain" description="tRNA-specific 2-thiouridylase MnmA-like C-terminal" evidence="10">
    <location>
        <begin position="301"/>
        <end position="382"/>
    </location>
</feature>
<dbReference type="Pfam" id="PF03054">
    <property type="entry name" value="tRNA_Me_trans"/>
    <property type="match status" value="1"/>
</dbReference>
<dbReference type="AlphaFoldDB" id="A0A506UI36"/>
<organism evidence="12 13">
    <name type="scientific">Pararhizobium mangrovi</name>
    <dbReference type="NCBI Taxonomy" id="2590452"/>
    <lineage>
        <taxon>Bacteria</taxon>
        <taxon>Pseudomonadati</taxon>
        <taxon>Pseudomonadota</taxon>
        <taxon>Alphaproteobacteria</taxon>
        <taxon>Hyphomicrobiales</taxon>
        <taxon>Rhizobiaceae</taxon>
        <taxon>Rhizobium/Agrobacterium group</taxon>
        <taxon>Pararhizobium</taxon>
    </lineage>
</organism>
<feature type="active site" description="Cysteine persulfide intermediate" evidence="9">
    <location>
        <position position="219"/>
    </location>
</feature>
<dbReference type="GO" id="GO:0002143">
    <property type="term" value="P:tRNA wobble position uridine thiolation"/>
    <property type="evidence" value="ECO:0007669"/>
    <property type="project" value="TreeGrafter"/>
</dbReference>
<feature type="binding site" evidence="9">
    <location>
        <position position="142"/>
    </location>
    <ligand>
        <name>ATP</name>
        <dbReference type="ChEBI" id="CHEBI:30616"/>
    </ligand>
</feature>
<keyword evidence="5 9" id="KW-0067">ATP-binding</keyword>
<dbReference type="GO" id="GO:0005737">
    <property type="term" value="C:cytoplasm"/>
    <property type="evidence" value="ECO:0007669"/>
    <property type="project" value="UniProtKB-SubCell"/>
</dbReference>
<feature type="region of interest" description="Interaction with tRNA" evidence="9">
    <location>
        <begin position="169"/>
        <end position="171"/>
    </location>
</feature>
<comment type="caution">
    <text evidence="9">Lacks conserved residue(s) required for the propagation of feature annotation.</text>
</comment>
<dbReference type="NCBIfam" id="TIGR00420">
    <property type="entry name" value="trmU"/>
    <property type="match status" value="1"/>
</dbReference>
<dbReference type="Gene3D" id="2.30.30.280">
    <property type="entry name" value="Adenine nucleotide alpha hydrolases-like domains"/>
    <property type="match status" value="1"/>
</dbReference>
<dbReference type="PANTHER" id="PTHR11933:SF5">
    <property type="entry name" value="MITOCHONDRIAL TRNA-SPECIFIC 2-THIOURIDYLASE 1"/>
    <property type="match status" value="1"/>
</dbReference>
<feature type="domain" description="tRNA-specific 2-thiouridylase MnmA-like central" evidence="11">
    <location>
        <begin position="240"/>
        <end position="291"/>
    </location>
</feature>
<dbReference type="CDD" id="cd01998">
    <property type="entry name" value="MnmA_TRMU-like"/>
    <property type="match status" value="1"/>
</dbReference>
<dbReference type="HAMAP" id="MF_00144">
    <property type="entry name" value="tRNA_thiouridyl_MnmA"/>
    <property type="match status" value="1"/>
</dbReference>
<dbReference type="PANTHER" id="PTHR11933">
    <property type="entry name" value="TRNA 5-METHYLAMINOMETHYL-2-THIOURIDYLATE -METHYLTRANSFERASE"/>
    <property type="match status" value="1"/>
</dbReference>
<comment type="caution">
    <text evidence="12">The sequence shown here is derived from an EMBL/GenBank/DDBJ whole genome shotgun (WGS) entry which is preliminary data.</text>
</comment>
<evidence type="ECO:0000256" key="3">
    <source>
        <dbReference type="ARBA" id="ARBA00022694"/>
    </source>
</evidence>
<evidence type="ECO:0000256" key="9">
    <source>
        <dbReference type="HAMAP-Rule" id="MF_00144"/>
    </source>
</evidence>
<keyword evidence="6 9" id="KW-0694">RNA-binding</keyword>
<reference evidence="12 13" key="1">
    <citation type="submission" date="2019-06" db="EMBL/GenBank/DDBJ databases">
        <authorList>
            <person name="Li M."/>
        </authorList>
    </citation>
    <scope>NUCLEOTIDE SEQUENCE [LARGE SCALE GENOMIC DNA]</scope>
    <source>
        <strain evidence="12 13">BGMRC6574</strain>
    </source>
</reference>
<dbReference type="GO" id="GO:0103016">
    <property type="term" value="F:tRNA-uridine 2-sulfurtransferase activity"/>
    <property type="evidence" value="ECO:0007669"/>
    <property type="project" value="UniProtKB-EC"/>
</dbReference>
<dbReference type="InterPro" id="IPR046884">
    <property type="entry name" value="MnmA-like_central"/>
</dbReference>
<evidence type="ECO:0000313" key="12">
    <source>
        <dbReference type="EMBL" id="TPW32972.1"/>
    </source>
</evidence>
<evidence type="ECO:0000256" key="7">
    <source>
        <dbReference type="ARBA" id="ARBA00023157"/>
    </source>
</evidence>
<dbReference type="InterPro" id="IPR004506">
    <property type="entry name" value="MnmA-like"/>
</dbReference>
<dbReference type="InterPro" id="IPR046885">
    <property type="entry name" value="MnmA-like_C"/>
</dbReference>
<name>A0A506UI36_9HYPH</name>
<evidence type="ECO:0000256" key="6">
    <source>
        <dbReference type="ARBA" id="ARBA00022884"/>
    </source>
</evidence>
<feature type="site" description="Interaction with tRNA" evidence="9">
    <location>
        <position position="362"/>
    </location>
</feature>
<dbReference type="EMBL" id="VHLH01000001">
    <property type="protein sequence ID" value="TPW32972.1"/>
    <property type="molecule type" value="Genomic_DNA"/>
</dbReference>
<keyword evidence="9" id="KW-0963">Cytoplasm</keyword>
<dbReference type="Gene3D" id="2.40.30.10">
    <property type="entry name" value="Translation factors"/>
    <property type="match status" value="1"/>
</dbReference>
<comment type="subcellular location">
    <subcellularLocation>
        <location evidence="9">Cytoplasm</location>
    </subcellularLocation>
</comment>
<keyword evidence="2 9" id="KW-0808">Transferase</keyword>
<protein>
    <recommendedName>
        <fullName evidence="9">tRNA-specific 2-thiouridylase MnmA</fullName>
        <ecNumber evidence="9">2.8.1.13</ecNumber>
    </recommendedName>
</protein>
<keyword evidence="1 9" id="KW-0820">tRNA-binding</keyword>
<keyword evidence="4 9" id="KW-0547">Nucleotide-binding</keyword>
<sequence length="407" mass="43650">MQGRSPVNTLDIDRKPEDTRVVVAMSGGVDSSVAAGLLKRQGYDVVGVTLQLYDHGESVHRAGSCCAGQDIDDARRAAETLGIPHYVLDYERRFREAVIDPFVASYAAGETPIPCVSCNQTVKFADLLATARELGADALATGHYIRSRAEPLEGAPARRVLLRPADAARDQSYFLFATTQEQLDYLRFPLGDLAKAETRALAAEMGLAIAEKPDSQDICFVPQGRYSDVVTRLRPDAAFGGEIVHLDGGVLGRHEGVLNFTVGQRRGLGVAAGEPLYVVHLDARSRRVVVGPREALATERVILRETNWLGDRPLATLEKRPLACYAKVRSTSPARPVHLSVREDGAACVAFDDGERGIAPGQACVLYDGEGQGARVLGGGIIRATERNADAEAKLRAVLAMPEGAAA</sequence>
<dbReference type="GO" id="GO:0005524">
    <property type="term" value="F:ATP binding"/>
    <property type="evidence" value="ECO:0007669"/>
    <property type="project" value="UniProtKB-KW"/>
</dbReference>
<evidence type="ECO:0000256" key="2">
    <source>
        <dbReference type="ARBA" id="ARBA00022679"/>
    </source>
</evidence>
<feature type="binding site" evidence="9">
    <location>
        <position position="50"/>
    </location>
    <ligand>
        <name>ATP</name>
        <dbReference type="ChEBI" id="CHEBI:30616"/>
    </ligand>
</feature>
<dbReference type="FunFam" id="3.40.50.620:FF:000115">
    <property type="entry name" value="tRNA-specific 2-thiouridylase MnmA"/>
    <property type="match status" value="1"/>
</dbReference>
<gene>
    <name evidence="9 12" type="primary">mnmA</name>
    <name evidence="12" type="ORF">FJU11_00780</name>
</gene>
<keyword evidence="7" id="KW-1015">Disulfide bond</keyword>
<proteinExistence type="inferred from homology"/>
<evidence type="ECO:0000259" key="11">
    <source>
        <dbReference type="Pfam" id="PF20259"/>
    </source>
</evidence>
<dbReference type="Gene3D" id="3.40.50.620">
    <property type="entry name" value="HUPs"/>
    <property type="match status" value="1"/>
</dbReference>
<dbReference type="EC" id="2.8.1.13" evidence="9"/>
<feature type="binding site" evidence="9">
    <location>
        <begin position="24"/>
        <end position="31"/>
    </location>
    <ligand>
        <name>ATP</name>
        <dbReference type="ChEBI" id="CHEBI:30616"/>
    </ligand>
</feature>
<evidence type="ECO:0000259" key="10">
    <source>
        <dbReference type="Pfam" id="PF20258"/>
    </source>
</evidence>
<dbReference type="Pfam" id="PF20259">
    <property type="entry name" value="tRNA_Me_trans_M"/>
    <property type="match status" value="1"/>
</dbReference>
<dbReference type="InterPro" id="IPR023382">
    <property type="entry name" value="MnmA-like_central_sf"/>
</dbReference>
<accession>A0A506UI36</accession>
<keyword evidence="13" id="KW-1185">Reference proteome</keyword>
<evidence type="ECO:0000313" key="13">
    <source>
        <dbReference type="Proteomes" id="UP000320314"/>
    </source>
</evidence>
<dbReference type="Pfam" id="PF20258">
    <property type="entry name" value="tRNA_Me_trans_C"/>
    <property type="match status" value="1"/>
</dbReference>
<evidence type="ECO:0000256" key="5">
    <source>
        <dbReference type="ARBA" id="ARBA00022840"/>
    </source>
</evidence>
<feature type="active site" description="Nucleophile" evidence="9">
    <location>
        <position position="118"/>
    </location>
</feature>